<sequence length="130" mass="14676">MTREFLGTGWQFPVATDRTGAIERSTADADIRESIRLVLTTAKGERVMRPDFGCGIHEFAFATVNTTTLSLVEQSVTDALRRWEPRIEVESVEASPTELNRGYLSISIDYRVRSTNTQANLVFPFYLREG</sequence>
<proteinExistence type="predicted"/>
<evidence type="ECO:0000313" key="2">
    <source>
        <dbReference type="EMBL" id="MFC6724195.1"/>
    </source>
</evidence>
<dbReference type="Pfam" id="PF04965">
    <property type="entry name" value="GPW_gp25"/>
    <property type="match status" value="1"/>
</dbReference>
<reference evidence="2 3" key="1">
    <citation type="journal article" date="2019" name="Int. J. Syst. Evol. Microbiol.">
        <title>The Global Catalogue of Microorganisms (GCM) 10K type strain sequencing project: providing services to taxonomists for standard genome sequencing and annotation.</title>
        <authorList>
            <consortium name="The Broad Institute Genomics Platform"/>
            <consortium name="The Broad Institute Genome Sequencing Center for Infectious Disease"/>
            <person name="Wu L."/>
            <person name="Ma J."/>
        </authorList>
    </citation>
    <scope>NUCLEOTIDE SEQUENCE [LARGE SCALE GENOMIC DNA]</scope>
    <source>
        <strain evidence="2 3">NBRC 111368</strain>
    </source>
</reference>
<name>A0ABD5RY12_9EURY</name>
<keyword evidence="3" id="KW-1185">Reference proteome</keyword>
<dbReference type="EMBL" id="JBHSWU010000119">
    <property type="protein sequence ID" value="MFC6724195.1"/>
    <property type="molecule type" value="Genomic_DNA"/>
</dbReference>
<evidence type="ECO:0000259" key="1">
    <source>
        <dbReference type="Pfam" id="PF04965"/>
    </source>
</evidence>
<dbReference type="Proteomes" id="UP001596328">
    <property type="component" value="Unassembled WGS sequence"/>
</dbReference>
<organism evidence="2 3">
    <name type="scientific">Halobium palmae</name>
    <dbReference type="NCBI Taxonomy" id="1776492"/>
    <lineage>
        <taxon>Archaea</taxon>
        <taxon>Methanobacteriati</taxon>
        <taxon>Methanobacteriota</taxon>
        <taxon>Stenosarchaea group</taxon>
        <taxon>Halobacteria</taxon>
        <taxon>Halobacteriales</taxon>
        <taxon>Haloferacaceae</taxon>
        <taxon>Halobium</taxon>
    </lineage>
</organism>
<evidence type="ECO:0000313" key="3">
    <source>
        <dbReference type="Proteomes" id="UP001596328"/>
    </source>
</evidence>
<protein>
    <submittedName>
        <fullName evidence="2">GPW/gp25 family protein</fullName>
    </submittedName>
</protein>
<dbReference type="Gene3D" id="3.10.450.40">
    <property type="match status" value="1"/>
</dbReference>
<dbReference type="AlphaFoldDB" id="A0ABD5RY12"/>
<feature type="domain" description="IraD/Gp25-like" evidence="1">
    <location>
        <begin position="27"/>
        <end position="116"/>
    </location>
</feature>
<comment type="caution">
    <text evidence="2">The sequence shown here is derived from an EMBL/GenBank/DDBJ whole genome shotgun (WGS) entry which is preliminary data.</text>
</comment>
<accession>A0ABD5RY12</accession>
<dbReference type="InterPro" id="IPR007048">
    <property type="entry name" value="IraD/Gp25-like"/>
</dbReference>
<dbReference type="SUPFAM" id="SSF160719">
    <property type="entry name" value="gpW/gp25-like"/>
    <property type="match status" value="1"/>
</dbReference>
<gene>
    <name evidence="2" type="ORF">ACFQE1_07360</name>
</gene>